<dbReference type="PANTHER" id="PTHR15653:SF0">
    <property type="entry name" value="CONNECTOR OF KINASE TO AP-1, ISOFORM E"/>
    <property type="match status" value="1"/>
</dbReference>
<keyword evidence="5" id="KW-1185">Reference proteome</keyword>
<accession>A0A1B0D0Z2</accession>
<dbReference type="InterPro" id="IPR051488">
    <property type="entry name" value="WD_repeat_striatin"/>
</dbReference>
<proteinExistence type="predicted"/>
<evidence type="ECO:0000256" key="2">
    <source>
        <dbReference type="SAM" id="MobiDB-lite"/>
    </source>
</evidence>
<evidence type="ECO:0000313" key="5">
    <source>
        <dbReference type="Proteomes" id="UP000092462"/>
    </source>
</evidence>
<sequence length="247" mass="27907">MHCARKICFFCKPNDIREQRAARIAVLLGERKSQESLKSDLIRRIKMLEYALRQERAKYHRLKFGCDPPTMNDDIKPPSDESAAPATEAAGTELWATDKEAPFTSVSNITWRQGRQLLRQYLLEIGYTDTILDVRANRVRSLLGLNNNAEQQEDNANPNNINGNENNKRASETQGRRTPAKKAQPSNMTEAMILDSEAAVMANFEFLSQTDVEMSDDDEIGDELDLIGEDGSDVKTAKRNVKEMNEV</sequence>
<dbReference type="Gene3D" id="1.20.5.300">
    <property type="match status" value="1"/>
</dbReference>
<dbReference type="VEuPathDB" id="VectorBase:PPAI001016"/>
<organism evidence="4 5">
    <name type="scientific">Phlebotomus papatasi</name>
    <name type="common">Sandfly</name>
    <dbReference type="NCBI Taxonomy" id="29031"/>
    <lineage>
        <taxon>Eukaryota</taxon>
        <taxon>Metazoa</taxon>
        <taxon>Ecdysozoa</taxon>
        <taxon>Arthropoda</taxon>
        <taxon>Hexapoda</taxon>
        <taxon>Insecta</taxon>
        <taxon>Pterygota</taxon>
        <taxon>Neoptera</taxon>
        <taxon>Endopterygota</taxon>
        <taxon>Diptera</taxon>
        <taxon>Nematocera</taxon>
        <taxon>Psychodoidea</taxon>
        <taxon>Psychodidae</taxon>
        <taxon>Phlebotomus</taxon>
        <taxon>Phlebotomus</taxon>
    </lineage>
</organism>
<dbReference type="VEuPathDB" id="VectorBase:PPAPM1_012409"/>
<dbReference type="InterPro" id="IPR013258">
    <property type="entry name" value="Striatin_N"/>
</dbReference>
<feature type="compositionally biased region" description="Low complexity" evidence="2">
    <location>
        <begin position="149"/>
        <end position="165"/>
    </location>
</feature>
<dbReference type="EnsemblMetazoa" id="PPAI001016-RA">
    <property type="protein sequence ID" value="PPAI001016-PA"/>
    <property type="gene ID" value="PPAI001016"/>
</dbReference>
<feature type="region of interest" description="Disordered" evidence="2">
    <location>
        <begin position="149"/>
        <end position="187"/>
    </location>
</feature>
<keyword evidence="1" id="KW-0175">Coiled coil</keyword>
<feature type="compositionally biased region" description="Basic and acidic residues" evidence="2">
    <location>
        <begin position="166"/>
        <end position="175"/>
    </location>
</feature>
<dbReference type="AlphaFoldDB" id="A0A1B0D0Z2"/>
<feature type="domain" description="Striatin N-terminal" evidence="3">
    <location>
        <begin position="21"/>
        <end position="132"/>
    </location>
</feature>
<evidence type="ECO:0000313" key="4">
    <source>
        <dbReference type="EnsemblMetazoa" id="PPAI001016-PA"/>
    </source>
</evidence>
<name>A0A1B0D0Z2_PHLPP</name>
<dbReference type="PANTHER" id="PTHR15653">
    <property type="entry name" value="STRIATIN"/>
    <property type="match status" value="1"/>
</dbReference>
<dbReference type="Pfam" id="PF08232">
    <property type="entry name" value="Striatin"/>
    <property type="match status" value="1"/>
</dbReference>
<evidence type="ECO:0000259" key="3">
    <source>
        <dbReference type="Pfam" id="PF08232"/>
    </source>
</evidence>
<dbReference type="Proteomes" id="UP000092462">
    <property type="component" value="Unassembled WGS sequence"/>
</dbReference>
<reference evidence="4" key="1">
    <citation type="submission" date="2022-08" db="UniProtKB">
        <authorList>
            <consortium name="EnsemblMetazoa"/>
        </authorList>
    </citation>
    <scope>IDENTIFICATION</scope>
    <source>
        <strain evidence="4">Israel</strain>
    </source>
</reference>
<protein>
    <recommendedName>
        <fullName evidence="3">Striatin N-terminal domain-containing protein</fullName>
    </recommendedName>
</protein>
<dbReference type="EMBL" id="AJVK01021783">
    <property type="status" value="NOT_ANNOTATED_CDS"/>
    <property type="molecule type" value="Genomic_DNA"/>
</dbReference>
<evidence type="ECO:0000256" key="1">
    <source>
        <dbReference type="ARBA" id="ARBA00023054"/>
    </source>
</evidence>